<dbReference type="Pfam" id="PF25539">
    <property type="entry name" value="Bestrophin_2"/>
    <property type="match status" value="2"/>
</dbReference>
<sequence length="475" mass="53046">MGHSHRVRGIRKLLVATIIGDIWPGVLFVASVATMVVLVSENTETQLAFKSSLLTVLGLVVGLVISFRTSSAYERYQEGARMWNSIAMLSRNIAQMIWIHVPHERSHKEGQRETSVIEAIVEKRTMVKLVEAFSVSVKHYLRGESGVDYEDLYPLVCFLPRYANNSYTISDLLPMWSRNPEVSEGTASIAHSRSSTLVSDSSSTIGEPVTPFDSKETSAMDQDSLLPTTLKPASIPPEMMIIRVFKRIGRLFAGPTNDYENVSQQQSNVTPEANIPFEIILYLQSYTNHVITAGLAQPAIATALVNTLGMMQDTLSNLNRIKTTPLPFAYQVHLRMSIWIYLFFLPFQIYTDLGFLTIPASAFAAFLFLGFLEIGQEIENPFNYDANDLDLDGFCLSIRRELHQITAHISPEPYVLVDSTSNLPFAPADSRDASYIMKAGLEAYIAGDDISPGMSSLRRTLLHNWKYVGSETRKD</sequence>
<dbReference type="EMBL" id="JAYKXP010000040">
    <property type="protein sequence ID" value="KAK7039057.1"/>
    <property type="molecule type" value="Genomic_DNA"/>
</dbReference>
<gene>
    <name evidence="11" type="ORF">VNI00_010213</name>
    <name evidence="10" type="ORF">VNI00_013769</name>
</gene>
<dbReference type="InterPro" id="IPR044669">
    <property type="entry name" value="YneE/VCCN1/2-like"/>
</dbReference>
<evidence type="ECO:0000256" key="8">
    <source>
        <dbReference type="SAM" id="MobiDB-lite"/>
    </source>
</evidence>
<evidence type="ECO:0000256" key="5">
    <source>
        <dbReference type="ARBA" id="ARBA00022989"/>
    </source>
</evidence>
<comment type="caution">
    <text evidence="10">The sequence shown here is derived from an EMBL/GenBank/DDBJ whole genome shotgun (WGS) entry which is preliminary data.</text>
</comment>
<keyword evidence="2" id="KW-0813">Transport</keyword>
<feature type="transmembrane region" description="Helical" evidence="9">
    <location>
        <begin position="12"/>
        <end position="35"/>
    </location>
</feature>
<evidence type="ECO:0000313" key="11">
    <source>
        <dbReference type="EMBL" id="KAK7039057.1"/>
    </source>
</evidence>
<evidence type="ECO:0000256" key="7">
    <source>
        <dbReference type="ARBA" id="ARBA00023136"/>
    </source>
</evidence>
<organism evidence="10 12">
    <name type="scientific">Paramarasmius palmivorus</name>
    <dbReference type="NCBI Taxonomy" id="297713"/>
    <lineage>
        <taxon>Eukaryota</taxon>
        <taxon>Fungi</taxon>
        <taxon>Dikarya</taxon>
        <taxon>Basidiomycota</taxon>
        <taxon>Agaricomycotina</taxon>
        <taxon>Agaricomycetes</taxon>
        <taxon>Agaricomycetidae</taxon>
        <taxon>Agaricales</taxon>
        <taxon>Marasmiineae</taxon>
        <taxon>Marasmiaceae</taxon>
        <taxon>Paramarasmius</taxon>
    </lineage>
</organism>
<dbReference type="PANTHER" id="PTHR33281">
    <property type="entry name" value="UPF0187 PROTEIN YNEE"/>
    <property type="match status" value="1"/>
</dbReference>
<keyword evidence="4 9" id="KW-0812">Transmembrane</keyword>
<dbReference type="EMBL" id="JAYKXP010000072">
    <property type="protein sequence ID" value="KAK7030986.1"/>
    <property type="molecule type" value="Genomic_DNA"/>
</dbReference>
<accession>A0AAW0BUR4</accession>
<keyword evidence="12" id="KW-1185">Reference proteome</keyword>
<evidence type="ECO:0000256" key="9">
    <source>
        <dbReference type="SAM" id="Phobius"/>
    </source>
</evidence>
<feature type="compositionally biased region" description="Low complexity" evidence="8">
    <location>
        <begin position="192"/>
        <end position="203"/>
    </location>
</feature>
<evidence type="ECO:0000256" key="3">
    <source>
        <dbReference type="ARBA" id="ARBA00022475"/>
    </source>
</evidence>
<dbReference type="GO" id="GO:0005254">
    <property type="term" value="F:chloride channel activity"/>
    <property type="evidence" value="ECO:0007669"/>
    <property type="project" value="InterPro"/>
</dbReference>
<name>A0AAW0BUR4_9AGAR</name>
<keyword evidence="3" id="KW-1003">Cell membrane</keyword>
<feature type="region of interest" description="Disordered" evidence="8">
    <location>
        <begin position="187"/>
        <end position="221"/>
    </location>
</feature>
<dbReference type="PANTHER" id="PTHR33281:SF19">
    <property type="entry name" value="VOLTAGE-DEPENDENT ANION CHANNEL-FORMING PROTEIN YNEE"/>
    <property type="match status" value="1"/>
</dbReference>
<feature type="transmembrane region" description="Helical" evidence="9">
    <location>
        <begin position="47"/>
        <end position="67"/>
    </location>
</feature>
<dbReference type="Proteomes" id="UP001383192">
    <property type="component" value="Unassembled WGS sequence"/>
</dbReference>
<evidence type="ECO:0000256" key="1">
    <source>
        <dbReference type="ARBA" id="ARBA00004651"/>
    </source>
</evidence>
<dbReference type="GO" id="GO:0005886">
    <property type="term" value="C:plasma membrane"/>
    <property type="evidence" value="ECO:0007669"/>
    <property type="project" value="UniProtKB-SubCell"/>
</dbReference>
<comment type="subcellular location">
    <subcellularLocation>
        <location evidence="1">Cell membrane</location>
        <topology evidence="1">Multi-pass membrane protein</topology>
    </subcellularLocation>
</comment>
<keyword evidence="6" id="KW-0406">Ion transport</keyword>
<evidence type="ECO:0000256" key="4">
    <source>
        <dbReference type="ARBA" id="ARBA00022692"/>
    </source>
</evidence>
<evidence type="ECO:0000256" key="2">
    <source>
        <dbReference type="ARBA" id="ARBA00022448"/>
    </source>
</evidence>
<proteinExistence type="predicted"/>
<dbReference type="AlphaFoldDB" id="A0AAW0BUR4"/>
<protein>
    <submittedName>
        <fullName evidence="10">Uncharacterized protein</fullName>
    </submittedName>
</protein>
<evidence type="ECO:0000313" key="10">
    <source>
        <dbReference type="EMBL" id="KAK7030986.1"/>
    </source>
</evidence>
<reference evidence="10 12" key="1">
    <citation type="submission" date="2024-01" db="EMBL/GenBank/DDBJ databases">
        <title>A draft genome for a cacao thread blight-causing isolate of Paramarasmius palmivorus.</title>
        <authorList>
            <person name="Baruah I.K."/>
            <person name="Bukari Y."/>
            <person name="Amoako-Attah I."/>
            <person name="Meinhardt L.W."/>
            <person name="Bailey B.A."/>
            <person name="Cohen S.P."/>
        </authorList>
    </citation>
    <scope>NUCLEOTIDE SEQUENCE [LARGE SCALE GENOMIC DNA]</scope>
    <source>
        <strain evidence="10 12">GH-12</strain>
    </source>
</reference>
<keyword evidence="7 9" id="KW-0472">Membrane</keyword>
<evidence type="ECO:0000256" key="6">
    <source>
        <dbReference type="ARBA" id="ARBA00023065"/>
    </source>
</evidence>
<evidence type="ECO:0000313" key="12">
    <source>
        <dbReference type="Proteomes" id="UP001383192"/>
    </source>
</evidence>
<keyword evidence="5 9" id="KW-1133">Transmembrane helix</keyword>